<feature type="chain" id="PRO_5004750505" evidence="1">
    <location>
        <begin position="22"/>
        <end position="178"/>
    </location>
</feature>
<name>V6SCG1_9FLAO</name>
<organism evidence="2 3">
    <name type="scientific">Flavobacterium limnosediminis JC2902</name>
    <dbReference type="NCBI Taxonomy" id="1341181"/>
    <lineage>
        <taxon>Bacteria</taxon>
        <taxon>Pseudomonadati</taxon>
        <taxon>Bacteroidota</taxon>
        <taxon>Flavobacteriia</taxon>
        <taxon>Flavobacteriales</taxon>
        <taxon>Flavobacteriaceae</taxon>
        <taxon>Flavobacterium</taxon>
    </lineage>
</organism>
<dbReference type="Proteomes" id="UP000018004">
    <property type="component" value="Unassembled WGS sequence"/>
</dbReference>
<dbReference type="RefSeq" id="WP_023580739.1">
    <property type="nucleotide sequence ID" value="NZ_AVGG01000043.1"/>
</dbReference>
<feature type="signal peptide" evidence="1">
    <location>
        <begin position="1"/>
        <end position="21"/>
    </location>
</feature>
<dbReference type="eggNOG" id="ENOG50339A6">
    <property type="taxonomic scope" value="Bacteria"/>
</dbReference>
<evidence type="ECO:0000256" key="1">
    <source>
        <dbReference type="SAM" id="SignalP"/>
    </source>
</evidence>
<keyword evidence="3" id="KW-1185">Reference proteome</keyword>
<dbReference type="PROSITE" id="PS51257">
    <property type="entry name" value="PROKAR_LIPOPROTEIN"/>
    <property type="match status" value="1"/>
</dbReference>
<accession>V6SCG1</accession>
<dbReference type="PATRIC" id="fig|1341181.4.peg.3151"/>
<keyword evidence="1" id="KW-0732">Signal</keyword>
<gene>
    <name evidence="2" type="ORF">FLJC2902T_32110</name>
</gene>
<evidence type="ECO:0000313" key="3">
    <source>
        <dbReference type="Proteomes" id="UP000018004"/>
    </source>
</evidence>
<dbReference type="OrthoDB" id="714297at2"/>
<dbReference type="EMBL" id="AVGG01000043">
    <property type="protein sequence ID" value="ESU23942.1"/>
    <property type="molecule type" value="Genomic_DNA"/>
</dbReference>
<reference evidence="2 3" key="1">
    <citation type="submission" date="2013-08" db="EMBL/GenBank/DDBJ databases">
        <title>Flavobacterium limnosediminis JC2902 genome sequencing.</title>
        <authorList>
            <person name="Lee K."/>
            <person name="Yi H."/>
            <person name="Park S."/>
            <person name="Chun J."/>
        </authorList>
    </citation>
    <scope>NUCLEOTIDE SEQUENCE [LARGE SCALE GENOMIC DNA]</scope>
    <source>
        <strain evidence="2 3">JC2902</strain>
    </source>
</reference>
<dbReference type="AlphaFoldDB" id="V6SCG1"/>
<protein>
    <submittedName>
        <fullName evidence="2">Uncharacterized protein</fullName>
    </submittedName>
</protein>
<sequence length="178" mass="20842">MKLNLTIFLALIFFSCQNAQKTDVNENANQFFEFDEIDHYHKDITMKQWAEIGKKHENKTPEEIILFKILNDYYPTSINNKNFIVELEKLYPEKSKISKSKFKEIGEIFSEKYHGNFVLAGCEPFYRDVLVFKKKNKIVGISKICFQCALHSTIGTKKNTEQLGQNGDYKKLEQLLIN</sequence>
<proteinExistence type="predicted"/>
<comment type="caution">
    <text evidence="2">The sequence shown here is derived from an EMBL/GenBank/DDBJ whole genome shotgun (WGS) entry which is preliminary data.</text>
</comment>
<evidence type="ECO:0000313" key="2">
    <source>
        <dbReference type="EMBL" id="ESU23942.1"/>
    </source>
</evidence>